<evidence type="ECO:0000313" key="3">
    <source>
        <dbReference type="Proteomes" id="UP000252167"/>
    </source>
</evidence>
<evidence type="ECO:0000256" key="1">
    <source>
        <dbReference type="SAM" id="Phobius"/>
    </source>
</evidence>
<keyword evidence="1" id="KW-0812">Transmembrane</keyword>
<feature type="transmembrane region" description="Helical" evidence="1">
    <location>
        <begin position="46"/>
        <end position="71"/>
    </location>
</feature>
<feature type="transmembrane region" description="Helical" evidence="1">
    <location>
        <begin position="138"/>
        <end position="156"/>
    </location>
</feature>
<feature type="transmembrane region" description="Helical" evidence="1">
    <location>
        <begin position="6"/>
        <end position="34"/>
    </location>
</feature>
<comment type="caution">
    <text evidence="2">The sequence shown here is derived from an EMBL/GenBank/DDBJ whole genome shotgun (WGS) entry which is preliminary data.</text>
</comment>
<organism evidence="2 3">
    <name type="scientific">Glutamicibacter soli</name>
    <dbReference type="NCBI Taxonomy" id="453836"/>
    <lineage>
        <taxon>Bacteria</taxon>
        <taxon>Bacillati</taxon>
        <taxon>Actinomycetota</taxon>
        <taxon>Actinomycetes</taxon>
        <taxon>Micrococcales</taxon>
        <taxon>Micrococcaceae</taxon>
        <taxon>Glutamicibacter</taxon>
    </lineage>
</organism>
<keyword evidence="1" id="KW-0472">Membrane</keyword>
<gene>
    <name evidence="2" type="ORF">C1H84_02340</name>
</gene>
<dbReference type="Proteomes" id="UP000252167">
    <property type="component" value="Unassembled WGS sequence"/>
</dbReference>
<dbReference type="AlphaFoldDB" id="A0A365YNG1"/>
<evidence type="ECO:0008006" key="4">
    <source>
        <dbReference type="Google" id="ProtNLM"/>
    </source>
</evidence>
<reference evidence="2 3" key="1">
    <citation type="submission" date="2018-01" db="EMBL/GenBank/DDBJ databases">
        <title>Glutamicibacter soli strain NHPC-3 Whole genome sequence and assembly.</title>
        <authorList>
            <person name="Choudhury P."/>
            <person name="Gupta D."/>
            <person name="Sengupta K."/>
            <person name="Jawed A."/>
            <person name="Sultana N."/>
            <person name="Saha P."/>
        </authorList>
    </citation>
    <scope>NUCLEOTIDE SEQUENCE [LARGE SCALE GENOMIC DNA]</scope>
    <source>
        <strain evidence="2 3">NHPC-3</strain>
    </source>
</reference>
<feature type="transmembrane region" description="Helical" evidence="1">
    <location>
        <begin position="83"/>
        <end position="105"/>
    </location>
</feature>
<name>A0A365YNG1_9MICC</name>
<proteinExistence type="predicted"/>
<keyword evidence="3" id="KW-1185">Reference proteome</keyword>
<dbReference type="RefSeq" id="WP_146955828.1">
    <property type="nucleotide sequence ID" value="NZ_POAF01000001.1"/>
</dbReference>
<protein>
    <recommendedName>
        <fullName evidence="4">DUF1772 domain-containing protein</fullName>
    </recommendedName>
</protein>
<accession>A0A365YNG1</accession>
<evidence type="ECO:0000313" key="2">
    <source>
        <dbReference type="EMBL" id="RBM04148.1"/>
    </source>
</evidence>
<dbReference type="EMBL" id="POAF01000001">
    <property type="protein sequence ID" value="RBM04148.1"/>
    <property type="molecule type" value="Genomic_DNA"/>
</dbReference>
<sequence>MSTALAWTALISALVTIFGASLYLGFMTVAQFFLRPVFLGLRLDELSTVFAVPITAITRFLGIMFLPLLVAPLIQIWLGRTHVWTLVFSIAAAASYIFLALWYALSMRPVNQQLLTGAVSEEPELRAKMHQWVSRNWARFYAALIYWAAAVGYLLAGHELWEALP</sequence>
<keyword evidence="1" id="KW-1133">Transmembrane helix</keyword>